<feature type="domain" description="Helix-hairpin-helix DNA-binding motif class 1" evidence="5">
    <location>
        <begin position="72"/>
        <end position="91"/>
    </location>
</feature>
<dbReference type="GO" id="GO:0006281">
    <property type="term" value="P:DNA repair"/>
    <property type="evidence" value="ECO:0007669"/>
    <property type="project" value="UniProtKB-KW"/>
</dbReference>
<proteinExistence type="inferred from homology"/>
<dbReference type="InterPro" id="IPR011114">
    <property type="entry name" value="RuvA_C"/>
</dbReference>
<feature type="domain" description="Helix-hairpin-helix DNA-binding motif class 1" evidence="5">
    <location>
        <begin position="107"/>
        <end position="126"/>
    </location>
</feature>
<sequence length="209" mass="22379">MIASIRGTLLRRTGNDLIIDVSGIGYRVTVSDRLALAVRDGEDVVVHTAYIPREDQVSLYGFDTPEELDMFDLLRSVTGVGPKSAMAVLSQLSADEIHDAIAHENDAAFRSVSGIGPKTAKLIVLSLQGSFERKPSRGSGASSPASTSHEIVRHSVVQALVGLGWSDRVARDGVQRALEADSDGPVEANTLLRRALTILGPHTNREARS</sequence>
<dbReference type="InterPro" id="IPR012340">
    <property type="entry name" value="NA-bd_OB-fold"/>
</dbReference>
<evidence type="ECO:0000259" key="5">
    <source>
        <dbReference type="SMART" id="SM00278"/>
    </source>
</evidence>
<dbReference type="SMART" id="SM00278">
    <property type="entry name" value="HhH1"/>
    <property type="match status" value="2"/>
</dbReference>
<organism evidence="6">
    <name type="scientific">freshwater metagenome</name>
    <dbReference type="NCBI Taxonomy" id="449393"/>
    <lineage>
        <taxon>unclassified sequences</taxon>
        <taxon>metagenomes</taxon>
        <taxon>ecological metagenomes</taxon>
    </lineage>
</organism>
<evidence type="ECO:0000256" key="3">
    <source>
        <dbReference type="ARBA" id="ARBA00023125"/>
    </source>
</evidence>
<dbReference type="GO" id="GO:0009379">
    <property type="term" value="C:Holliday junction helicase complex"/>
    <property type="evidence" value="ECO:0007669"/>
    <property type="project" value="InterPro"/>
</dbReference>
<keyword evidence="3" id="KW-0238">DNA-binding</keyword>
<dbReference type="InterPro" id="IPR003583">
    <property type="entry name" value="Hlx-hairpin-Hlx_DNA-bd_motif"/>
</dbReference>
<dbReference type="GO" id="GO:0005524">
    <property type="term" value="F:ATP binding"/>
    <property type="evidence" value="ECO:0007669"/>
    <property type="project" value="InterPro"/>
</dbReference>
<dbReference type="GO" id="GO:0006310">
    <property type="term" value="P:DNA recombination"/>
    <property type="evidence" value="ECO:0007669"/>
    <property type="project" value="InterPro"/>
</dbReference>
<dbReference type="CDD" id="cd14332">
    <property type="entry name" value="UBA_RuvA_C"/>
    <property type="match status" value="1"/>
</dbReference>
<evidence type="ECO:0000313" key="6">
    <source>
        <dbReference type="EMBL" id="CAB4577785.1"/>
    </source>
</evidence>
<dbReference type="SUPFAM" id="SSF50249">
    <property type="entry name" value="Nucleic acid-binding proteins"/>
    <property type="match status" value="1"/>
</dbReference>
<dbReference type="Gene3D" id="1.10.8.10">
    <property type="entry name" value="DNA helicase RuvA subunit, C-terminal domain"/>
    <property type="match status" value="1"/>
</dbReference>
<name>A0A6J6EQX7_9ZZZZ</name>
<dbReference type="NCBIfam" id="TIGR00084">
    <property type="entry name" value="ruvA"/>
    <property type="match status" value="1"/>
</dbReference>
<keyword evidence="4" id="KW-0234">DNA repair</keyword>
<dbReference type="InterPro" id="IPR000085">
    <property type="entry name" value="RuvA"/>
</dbReference>
<dbReference type="SUPFAM" id="SSF47781">
    <property type="entry name" value="RuvA domain 2-like"/>
    <property type="match status" value="1"/>
</dbReference>
<gene>
    <name evidence="6" type="ORF">UFOPK1684_01163</name>
</gene>
<protein>
    <submittedName>
        <fullName evidence="6">Unannotated protein</fullName>
    </submittedName>
</protein>
<dbReference type="InterPro" id="IPR013849">
    <property type="entry name" value="DNA_helicase_Holl-junc_RuvA_I"/>
</dbReference>
<dbReference type="EMBL" id="CAEZTM010000061">
    <property type="protein sequence ID" value="CAB4577785.1"/>
    <property type="molecule type" value="Genomic_DNA"/>
</dbReference>
<dbReference type="GO" id="GO:0009378">
    <property type="term" value="F:four-way junction helicase activity"/>
    <property type="evidence" value="ECO:0007669"/>
    <property type="project" value="InterPro"/>
</dbReference>
<keyword evidence="2" id="KW-0227">DNA damage</keyword>
<accession>A0A6J6EQX7</accession>
<dbReference type="Gene3D" id="2.40.50.140">
    <property type="entry name" value="Nucleic acid-binding proteins"/>
    <property type="match status" value="1"/>
</dbReference>
<dbReference type="GO" id="GO:0003677">
    <property type="term" value="F:DNA binding"/>
    <property type="evidence" value="ECO:0007669"/>
    <property type="project" value="UniProtKB-KW"/>
</dbReference>
<dbReference type="Gene3D" id="1.10.150.20">
    <property type="entry name" value="5' to 3' exonuclease, C-terminal subdomain"/>
    <property type="match status" value="1"/>
</dbReference>
<dbReference type="Pfam" id="PF01330">
    <property type="entry name" value="RuvA_N"/>
    <property type="match status" value="1"/>
</dbReference>
<evidence type="ECO:0000256" key="1">
    <source>
        <dbReference type="ARBA" id="ARBA00022490"/>
    </source>
</evidence>
<dbReference type="InterPro" id="IPR036267">
    <property type="entry name" value="RuvA_C_sf"/>
</dbReference>
<keyword evidence="1" id="KW-0963">Cytoplasm</keyword>
<evidence type="ECO:0000256" key="4">
    <source>
        <dbReference type="ARBA" id="ARBA00023204"/>
    </source>
</evidence>
<dbReference type="HAMAP" id="MF_00031">
    <property type="entry name" value="DNA_HJ_migration_RuvA"/>
    <property type="match status" value="1"/>
</dbReference>
<dbReference type="SUPFAM" id="SSF46929">
    <property type="entry name" value="DNA helicase RuvA subunit, C-terminal domain"/>
    <property type="match status" value="1"/>
</dbReference>
<reference evidence="6" key="1">
    <citation type="submission" date="2020-05" db="EMBL/GenBank/DDBJ databases">
        <authorList>
            <person name="Chiriac C."/>
            <person name="Salcher M."/>
            <person name="Ghai R."/>
            <person name="Kavagutti S V."/>
        </authorList>
    </citation>
    <scope>NUCLEOTIDE SEQUENCE</scope>
</reference>
<dbReference type="InterPro" id="IPR010994">
    <property type="entry name" value="RuvA_2-like"/>
</dbReference>
<dbReference type="Pfam" id="PF14520">
    <property type="entry name" value="HHH_5"/>
    <property type="match status" value="1"/>
</dbReference>
<evidence type="ECO:0000256" key="2">
    <source>
        <dbReference type="ARBA" id="ARBA00022763"/>
    </source>
</evidence>
<dbReference type="AlphaFoldDB" id="A0A6J6EQX7"/>